<organism evidence="2 3">
    <name type="scientific">Heligmosomoides polygyrus</name>
    <name type="common">Parasitic roundworm</name>
    <dbReference type="NCBI Taxonomy" id="6339"/>
    <lineage>
        <taxon>Eukaryota</taxon>
        <taxon>Metazoa</taxon>
        <taxon>Ecdysozoa</taxon>
        <taxon>Nematoda</taxon>
        <taxon>Chromadorea</taxon>
        <taxon>Rhabditida</taxon>
        <taxon>Rhabditina</taxon>
        <taxon>Rhabditomorpha</taxon>
        <taxon>Strongyloidea</taxon>
        <taxon>Heligmosomidae</taxon>
        <taxon>Heligmosomoides</taxon>
    </lineage>
</organism>
<dbReference type="Proteomes" id="UP000050761">
    <property type="component" value="Unassembled WGS sequence"/>
</dbReference>
<proteinExistence type="predicted"/>
<keyword evidence="2" id="KW-1185">Reference proteome</keyword>
<dbReference type="EMBL" id="UZAH01031423">
    <property type="protein sequence ID" value="VDP15381.1"/>
    <property type="molecule type" value="Genomic_DNA"/>
</dbReference>
<dbReference type="WBParaSite" id="HPBE_0001951901-mRNA-1">
    <property type="protein sequence ID" value="HPBE_0001951901-mRNA-1"/>
    <property type="gene ID" value="HPBE_0001951901"/>
</dbReference>
<evidence type="ECO:0000313" key="1">
    <source>
        <dbReference type="EMBL" id="VDP15381.1"/>
    </source>
</evidence>
<accession>A0A183GBN2</accession>
<evidence type="ECO:0000313" key="2">
    <source>
        <dbReference type="Proteomes" id="UP000050761"/>
    </source>
</evidence>
<evidence type="ECO:0000313" key="3">
    <source>
        <dbReference type="WBParaSite" id="HPBE_0001951901-mRNA-1"/>
    </source>
</evidence>
<name>A0A183GBN2_HELPZ</name>
<reference evidence="3" key="2">
    <citation type="submission" date="2019-09" db="UniProtKB">
        <authorList>
            <consortium name="WormBaseParasite"/>
        </authorList>
    </citation>
    <scope>IDENTIFICATION</scope>
</reference>
<reference evidence="1 2" key="1">
    <citation type="submission" date="2018-11" db="EMBL/GenBank/DDBJ databases">
        <authorList>
            <consortium name="Pathogen Informatics"/>
        </authorList>
    </citation>
    <scope>NUCLEOTIDE SEQUENCE [LARGE SCALE GENOMIC DNA]</scope>
</reference>
<accession>A0A3P8AY56</accession>
<gene>
    <name evidence="1" type="ORF">HPBE_LOCUS19518</name>
</gene>
<sequence>MCFRTAPPLMDVSIQKRWSMTTSTTTVAAVEARRGSTGDPLVVAAGTAGYKSEDGEGVCEGMAVEVLKSG</sequence>
<protein>
    <submittedName>
        <fullName evidence="1 3">Uncharacterized protein</fullName>
    </submittedName>
</protein>
<dbReference type="AlphaFoldDB" id="A0A183GBN2"/>